<accession>A0ACA9PY49</accession>
<protein>
    <submittedName>
        <fullName evidence="1">13989_t:CDS:1</fullName>
    </submittedName>
</protein>
<reference evidence="1" key="1">
    <citation type="submission" date="2021-06" db="EMBL/GenBank/DDBJ databases">
        <authorList>
            <person name="Kallberg Y."/>
            <person name="Tangrot J."/>
            <person name="Rosling A."/>
        </authorList>
    </citation>
    <scope>NUCLEOTIDE SEQUENCE</scope>
    <source>
        <strain evidence="1">IL203A</strain>
    </source>
</reference>
<gene>
    <name evidence="1" type="ORF">DHETER_LOCUS13293</name>
</gene>
<comment type="caution">
    <text evidence="1">The sequence shown here is derived from an EMBL/GenBank/DDBJ whole genome shotgun (WGS) entry which is preliminary data.</text>
</comment>
<feature type="non-terminal residue" evidence="1">
    <location>
        <position position="97"/>
    </location>
</feature>
<keyword evidence="2" id="KW-1185">Reference proteome</keyword>
<name>A0ACA9PY49_9GLOM</name>
<feature type="non-terminal residue" evidence="1">
    <location>
        <position position="1"/>
    </location>
</feature>
<evidence type="ECO:0000313" key="1">
    <source>
        <dbReference type="EMBL" id="CAG8728679.1"/>
    </source>
</evidence>
<dbReference type="EMBL" id="CAJVPU010035828">
    <property type="protein sequence ID" value="CAG8728679.1"/>
    <property type="molecule type" value="Genomic_DNA"/>
</dbReference>
<evidence type="ECO:0000313" key="2">
    <source>
        <dbReference type="Proteomes" id="UP000789702"/>
    </source>
</evidence>
<sequence length="97" mass="11226">ANPTKKEPMSKIRLLNKRIEHLEEEIETLNNPDSGSDQEESGSQLPKRKTMPFSQFLTNEESLKQLRETAHEAEKMQKQEAQRKKGGNRMFEGRKAT</sequence>
<organism evidence="1 2">
    <name type="scientific">Dentiscutata heterogama</name>
    <dbReference type="NCBI Taxonomy" id="1316150"/>
    <lineage>
        <taxon>Eukaryota</taxon>
        <taxon>Fungi</taxon>
        <taxon>Fungi incertae sedis</taxon>
        <taxon>Mucoromycota</taxon>
        <taxon>Glomeromycotina</taxon>
        <taxon>Glomeromycetes</taxon>
        <taxon>Diversisporales</taxon>
        <taxon>Gigasporaceae</taxon>
        <taxon>Dentiscutata</taxon>
    </lineage>
</organism>
<dbReference type="Proteomes" id="UP000789702">
    <property type="component" value="Unassembled WGS sequence"/>
</dbReference>
<proteinExistence type="predicted"/>